<proteinExistence type="predicted"/>
<dbReference type="SUPFAM" id="SSF111388">
    <property type="entry name" value="Pollen allergen ole e 6"/>
    <property type="match status" value="1"/>
</dbReference>
<evidence type="ECO:0000313" key="2">
    <source>
        <dbReference type="EnsemblPlants" id="QL06p001656:mrna"/>
    </source>
</evidence>
<accession>A0A7N2LVI5</accession>
<evidence type="ECO:0000256" key="1">
    <source>
        <dbReference type="SAM" id="SignalP"/>
    </source>
</evidence>
<dbReference type="KEGG" id="qlo:115994225"/>
<keyword evidence="1" id="KW-0732">Signal</keyword>
<dbReference type="EMBL" id="LRBV02000006">
    <property type="status" value="NOT_ANNOTATED_CDS"/>
    <property type="molecule type" value="Genomic_DNA"/>
</dbReference>
<reference evidence="2" key="2">
    <citation type="submission" date="2021-01" db="UniProtKB">
        <authorList>
            <consortium name="EnsemblPlants"/>
        </authorList>
    </citation>
    <scope>IDENTIFICATION</scope>
</reference>
<dbReference type="InterPro" id="IPR036466">
    <property type="entry name" value="Pollen_allergen_ole-e-6_sf"/>
</dbReference>
<keyword evidence="3" id="KW-1185">Reference proteome</keyword>
<dbReference type="EnsemblPlants" id="QL06p001656:mrna">
    <property type="protein sequence ID" value="QL06p001656:mrna"/>
    <property type="gene ID" value="QL06p001656"/>
</dbReference>
<dbReference type="Proteomes" id="UP000594261">
    <property type="component" value="Chromosome 6"/>
</dbReference>
<evidence type="ECO:0000313" key="3">
    <source>
        <dbReference type="Proteomes" id="UP000594261"/>
    </source>
</evidence>
<sequence length="103" mass="11084">MANKVVALFICFVLVAAVPATKATGDIYKACFNPCNEGCLPEKKSHSLCEKYCDEGCEALENVAKLGGKIDISKGTIDGLKNLDVDEAKGTLNGYKIWDPKNN</sequence>
<protein>
    <submittedName>
        <fullName evidence="2">Uncharacterized protein</fullName>
    </submittedName>
</protein>
<reference evidence="2 3" key="1">
    <citation type="journal article" date="2016" name="G3 (Bethesda)">
        <title>First Draft Assembly and Annotation of the Genome of a California Endemic Oak Quercus lobata Nee (Fagaceae).</title>
        <authorList>
            <person name="Sork V.L."/>
            <person name="Fitz-Gibbon S.T."/>
            <person name="Puiu D."/>
            <person name="Crepeau M."/>
            <person name="Gugger P.F."/>
            <person name="Sherman R."/>
            <person name="Stevens K."/>
            <person name="Langley C.H."/>
            <person name="Pellegrini M."/>
            <person name="Salzberg S.L."/>
        </authorList>
    </citation>
    <scope>NUCLEOTIDE SEQUENCE [LARGE SCALE GENOMIC DNA]</scope>
    <source>
        <strain evidence="2 3">cv. SW786</strain>
    </source>
</reference>
<feature type="chain" id="PRO_5029587218" evidence="1">
    <location>
        <begin position="24"/>
        <end position="103"/>
    </location>
</feature>
<dbReference type="KEGG" id="qlo:115994223"/>
<dbReference type="RefSeq" id="XP_030974148.1">
    <property type="nucleotide sequence ID" value="XM_031118288.1"/>
</dbReference>
<gene>
    <name evidence="2" type="primary">LOC115994225</name>
</gene>
<name>A0A7N2LVI5_QUELO</name>
<dbReference type="Gene3D" id="1.10.287.720">
    <property type="entry name" value="Pollen allergen ole e 6"/>
    <property type="match status" value="1"/>
</dbReference>
<dbReference type="OrthoDB" id="1506628at2759"/>
<dbReference type="InParanoid" id="A0A7N2LVI5"/>
<dbReference type="GeneID" id="115994225"/>
<dbReference type="AlphaFoldDB" id="A0A7N2LVI5"/>
<dbReference type="Gramene" id="QL06p001656:mrna">
    <property type="protein sequence ID" value="QL06p001656:mrna"/>
    <property type="gene ID" value="QL06p001656"/>
</dbReference>
<feature type="signal peptide" evidence="1">
    <location>
        <begin position="1"/>
        <end position="23"/>
    </location>
</feature>
<organism evidence="2 3">
    <name type="scientific">Quercus lobata</name>
    <name type="common">Valley oak</name>
    <dbReference type="NCBI Taxonomy" id="97700"/>
    <lineage>
        <taxon>Eukaryota</taxon>
        <taxon>Viridiplantae</taxon>
        <taxon>Streptophyta</taxon>
        <taxon>Embryophyta</taxon>
        <taxon>Tracheophyta</taxon>
        <taxon>Spermatophyta</taxon>
        <taxon>Magnoliopsida</taxon>
        <taxon>eudicotyledons</taxon>
        <taxon>Gunneridae</taxon>
        <taxon>Pentapetalae</taxon>
        <taxon>rosids</taxon>
        <taxon>fabids</taxon>
        <taxon>Fagales</taxon>
        <taxon>Fagaceae</taxon>
        <taxon>Quercus</taxon>
    </lineage>
</organism>